<feature type="transmembrane region" description="Helical" evidence="1">
    <location>
        <begin position="142"/>
        <end position="162"/>
    </location>
</feature>
<protein>
    <recommendedName>
        <fullName evidence="4">Arginine/ornithine antiporter ArcD</fullName>
    </recommendedName>
</protein>
<proteinExistence type="predicted"/>
<feature type="transmembrane region" description="Helical" evidence="1">
    <location>
        <begin position="200"/>
        <end position="220"/>
    </location>
</feature>
<evidence type="ECO:0000256" key="1">
    <source>
        <dbReference type="SAM" id="Phobius"/>
    </source>
</evidence>
<evidence type="ECO:0000313" key="2">
    <source>
        <dbReference type="EMBL" id="MBB3983877.1"/>
    </source>
</evidence>
<dbReference type="AlphaFoldDB" id="A0A7W6DN98"/>
<comment type="caution">
    <text evidence="2">The sequence shown here is derived from an EMBL/GenBank/DDBJ whole genome shotgun (WGS) entry which is preliminary data.</text>
</comment>
<evidence type="ECO:0000313" key="3">
    <source>
        <dbReference type="Proteomes" id="UP000541426"/>
    </source>
</evidence>
<keyword evidence="1" id="KW-1133">Transmembrane helix</keyword>
<dbReference type="Proteomes" id="UP000541426">
    <property type="component" value="Unassembled WGS sequence"/>
</dbReference>
<keyword evidence="1" id="KW-0472">Membrane</keyword>
<reference evidence="2 3" key="1">
    <citation type="submission" date="2020-08" db="EMBL/GenBank/DDBJ databases">
        <title>Genomic Encyclopedia of Type Strains, Phase IV (KMG-IV): sequencing the most valuable type-strain genomes for metagenomic binning, comparative biology and taxonomic classification.</title>
        <authorList>
            <person name="Goeker M."/>
        </authorList>
    </citation>
    <scope>NUCLEOTIDE SEQUENCE [LARGE SCALE GENOMIC DNA]</scope>
    <source>
        <strain evidence="2 3">DSM 102235</strain>
    </source>
</reference>
<keyword evidence="3" id="KW-1185">Reference proteome</keyword>
<feature type="transmembrane region" description="Helical" evidence="1">
    <location>
        <begin position="35"/>
        <end position="53"/>
    </location>
</feature>
<evidence type="ECO:0008006" key="4">
    <source>
        <dbReference type="Google" id="ProtNLM"/>
    </source>
</evidence>
<feature type="transmembrane region" description="Helical" evidence="1">
    <location>
        <begin position="73"/>
        <end position="91"/>
    </location>
</feature>
<accession>A0A7W6DN98</accession>
<organism evidence="2 3">
    <name type="scientific">Sagittula marina</name>
    <dbReference type="NCBI Taxonomy" id="943940"/>
    <lineage>
        <taxon>Bacteria</taxon>
        <taxon>Pseudomonadati</taxon>
        <taxon>Pseudomonadota</taxon>
        <taxon>Alphaproteobacteria</taxon>
        <taxon>Rhodobacterales</taxon>
        <taxon>Roseobacteraceae</taxon>
        <taxon>Sagittula</taxon>
    </lineage>
</organism>
<sequence>MISRMVAAAARAFLVAFLIAIPAMLLPDVNNDSAQIVALLALVAAVLTFSEYVSEFPSLIEFRDAPPFNRMRFGALLASVLVLTLIARGSIHPTGLTDLLNEVGYNIGEAMDFPFSPVRLMVLVSPGDASGPARDLIRTMAGLAYLISLVTMLVFVAVVRLLDWPIRNGAFNFWVNLPLFDPTTGGDVLYRLKRDSHFNVALGFLLPFLIPAVLKMTSTWDAAPNLIDHQPLIWTMIAWSFLPTSLIMRGVALMRIADLIEEKRRRAYAQAEVQLA</sequence>
<dbReference type="RefSeq" id="WP_343055794.1">
    <property type="nucleotide sequence ID" value="NZ_BAABBZ010000012.1"/>
</dbReference>
<dbReference type="EMBL" id="JACIEJ010000001">
    <property type="protein sequence ID" value="MBB3983877.1"/>
    <property type="molecule type" value="Genomic_DNA"/>
</dbReference>
<name>A0A7W6DN98_9RHOB</name>
<gene>
    <name evidence="2" type="ORF">GGQ68_000188</name>
</gene>
<feature type="transmembrane region" description="Helical" evidence="1">
    <location>
        <begin position="232"/>
        <end position="256"/>
    </location>
</feature>
<keyword evidence="1" id="KW-0812">Transmembrane</keyword>